<evidence type="ECO:0000313" key="1">
    <source>
        <dbReference type="EMBL" id="CAL1355214.1"/>
    </source>
</evidence>
<reference evidence="1 2" key="1">
    <citation type="submission" date="2024-04" db="EMBL/GenBank/DDBJ databases">
        <authorList>
            <person name="Fracassetti M."/>
        </authorList>
    </citation>
    <scope>NUCLEOTIDE SEQUENCE [LARGE SCALE GENOMIC DNA]</scope>
</reference>
<protein>
    <submittedName>
        <fullName evidence="1">Uncharacterized protein</fullName>
    </submittedName>
</protein>
<organism evidence="1 2">
    <name type="scientific">Linum trigynum</name>
    <dbReference type="NCBI Taxonomy" id="586398"/>
    <lineage>
        <taxon>Eukaryota</taxon>
        <taxon>Viridiplantae</taxon>
        <taxon>Streptophyta</taxon>
        <taxon>Embryophyta</taxon>
        <taxon>Tracheophyta</taxon>
        <taxon>Spermatophyta</taxon>
        <taxon>Magnoliopsida</taxon>
        <taxon>eudicotyledons</taxon>
        <taxon>Gunneridae</taxon>
        <taxon>Pentapetalae</taxon>
        <taxon>rosids</taxon>
        <taxon>fabids</taxon>
        <taxon>Malpighiales</taxon>
        <taxon>Linaceae</taxon>
        <taxon>Linum</taxon>
    </lineage>
</organism>
<proteinExistence type="predicted"/>
<dbReference type="AlphaFoldDB" id="A0AAV2CGS2"/>
<dbReference type="Proteomes" id="UP001497516">
    <property type="component" value="Chromosome 1"/>
</dbReference>
<sequence length="138" mass="14976">MTQPNQPVTRAKKLKEPNSLIPLHIPRSPPSLSAFPLLPLFDTRLLLAVVCYPPSPKHPSPQLFLDVTRPPSGAAHHLLKMGPRGQGILPSVSPISVVAIVSVSPTIDNFTSTLQSRTTLTLIGPSRISHSLLWSSWI</sequence>
<keyword evidence="2" id="KW-1185">Reference proteome</keyword>
<accession>A0AAV2CGS2</accession>
<name>A0AAV2CGS2_9ROSI</name>
<evidence type="ECO:0000313" key="2">
    <source>
        <dbReference type="Proteomes" id="UP001497516"/>
    </source>
</evidence>
<gene>
    <name evidence="1" type="ORF">LTRI10_LOCUS2987</name>
</gene>
<dbReference type="EMBL" id="OZ034813">
    <property type="protein sequence ID" value="CAL1355214.1"/>
    <property type="molecule type" value="Genomic_DNA"/>
</dbReference>